<dbReference type="GO" id="GO:0005524">
    <property type="term" value="F:ATP binding"/>
    <property type="evidence" value="ECO:0007669"/>
    <property type="project" value="UniProtKB-KW"/>
</dbReference>
<dbReference type="Gene3D" id="2.70.50.60">
    <property type="entry name" value="abc- transporter (atp binding component) like domain"/>
    <property type="match status" value="1"/>
</dbReference>
<accession>A0ABY8AQ45</accession>
<dbReference type="InterPro" id="IPR050683">
    <property type="entry name" value="Bact_Polysacc_Export_ATP-bd"/>
</dbReference>
<dbReference type="InterPro" id="IPR003593">
    <property type="entry name" value="AAA+_ATPase"/>
</dbReference>
<evidence type="ECO:0000259" key="5">
    <source>
        <dbReference type="PROSITE" id="PS50893"/>
    </source>
</evidence>
<dbReference type="Pfam" id="PF14524">
    <property type="entry name" value="Wzt_C"/>
    <property type="match status" value="1"/>
</dbReference>
<evidence type="ECO:0000313" key="6">
    <source>
        <dbReference type="EMBL" id="WED42828.1"/>
    </source>
</evidence>
<keyword evidence="7" id="KW-1185">Reference proteome</keyword>
<dbReference type="InterPro" id="IPR027417">
    <property type="entry name" value="P-loop_NTPase"/>
</dbReference>
<keyword evidence="2" id="KW-0813">Transport</keyword>
<dbReference type="SUPFAM" id="SSF52540">
    <property type="entry name" value="P-loop containing nucleoside triphosphate hydrolases"/>
    <property type="match status" value="1"/>
</dbReference>
<dbReference type="Proteomes" id="UP001222087">
    <property type="component" value="Chromosome"/>
</dbReference>
<evidence type="ECO:0000256" key="4">
    <source>
        <dbReference type="ARBA" id="ARBA00022840"/>
    </source>
</evidence>
<dbReference type="SMART" id="SM00382">
    <property type="entry name" value="AAA"/>
    <property type="match status" value="1"/>
</dbReference>
<comment type="similarity">
    <text evidence="1">Belongs to the ABC transporter superfamily.</text>
</comment>
<evidence type="ECO:0000256" key="2">
    <source>
        <dbReference type="ARBA" id="ARBA00022448"/>
    </source>
</evidence>
<dbReference type="InterPro" id="IPR029439">
    <property type="entry name" value="Wzt_C"/>
</dbReference>
<dbReference type="InterPro" id="IPR015860">
    <property type="entry name" value="ABC_transpr_TagH-like"/>
</dbReference>
<name>A0ABY8AQ45_9GAMM</name>
<dbReference type="RefSeq" id="WP_275088644.1">
    <property type="nucleotide sequence ID" value="NZ_CP119078.1"/>
</dbReference>
<dbReference type="PROSITE" id="PS50893">
    <property type="entry name" value="ABC_TRANSPORTER_2"/>
    <property type="match status" value="1"/>
</dbReference>
<dbReference type="Pfam" id="PF00005">
    <property type="entry name" value="ABC_tran"/>
    <property type="match status" value="1"/>
</dbReference>
<dbReference type="Gene3D" id="3.40.50.300">
    <property type="entry name" value="P-loop containing nucleotide triphosphate hydrolases"/>
    <property type="match status" value="1"/>
</dbReference>
<proteinExistence type="inferred from homology"/>
<dbReference type="PANTHER" id="PTHR46743:SF2">
    <property type="entry name" value="TEICHOIC ACIDS EXPORT ATP-BINDING PROTEIN TAGH"/>
    <property type="match status" value="1"/>
</dbReference>
<dbReference type="PROSITE" id="PS00211">
    <property type="entry name" value="ABC_TRANSPORTER_1"/>
    <property type="match status" value="1"/>
</dbReference>
<dbReference type="PANTHER" id="PTHR46743">
    <property type="entry name" value="TEICHOIC ACIDS EXPORT ATP-BINDING PROTEIN TAGH"/>
    <property type="match status" value="1"/>
</dbReference>
<keyword evidence="3" id="KW-0547">Nucleotide-binding</keyword>
<organism evidence="6 7">
    <name type="scientific">Legionella cardiaca</name>
    <dbReference type="NCBI Taxonomy" id="1071983"/>
    <lineage>
        <taxon>Bacteria</taxon>
        <taxon>Pseudomonadati</taxon>
        <taxon>Pseudomonadota</taxon>
        <taxon>Gammaproteobacteria</taxon>
        <taxon>Legionellales</taxon>
        <taxon>Legionellaceae</taxon>
        <taxon>Legionella</taxon>
    </lineage>
</organism>
<keyword evidence="4 6" id="KW-0067">ATP-binding</keyword>
<dbReference type="CDD" id="cd10147">
    <property type="entry name" value="Wzt_C-like"/>
    <property type="match status" value="1"/>
</dbReference>
<feature type="domain" description="ABC transporter" evidence="5">
    <location>
        <begin position="5"/>
        <end position="245"/>
    </location>
</feature>
<evidence type="ECO:0000256" key="1">
    <source>
        <dbReference type="ARBA" id="ARBA00005417"/>
    </source>
</evidence>
<dbReference type="InterPro" id="IPR003439">
    <property type="entry name" value="ABC_transporter-like_ATP-bd"/>
</dbReference>
<sequence length="423" mass="47044">MDIVIKAENLGKAFKIYANSTDRLKHYLKKTTKNSAKEFWALHNLSFDIKKGETVGVLGCNGSGKSTLLQLIAAILKPSTGTIDVKGRVSALLELGSGFNLEFTGRENIYFNATLLGLSKKEIDNKYNEIVKFAEIGEFIEQPVKTYSSGMLVRLAFSVMIHVSPDILIIDEALAVGDIFFQQKCIRFLKENFADKTKIFVAHELSTISSLCSRVLCLHNGSLTFDGDVAEGIEHYLHTSFSKNRQASPTSAHPSEINWTKLTDDKLSGKLEVKINGIQILINNHPAPSAKATIRHQDRVIIKLLVYSTKSEVNAIFGYLLCDKYGNFVFGQNSCNNQTVHLLKNPGYYVIDYHFIWPDIHQGVYTLIAGIGEGEHALSHDIQCWAQGAFVFECISPHAVHGIFNNPIVSFNVESLETALLEE</sequence>
<dbReference type="EMBL" id="CP119078">
    <property type="protein sequence ID" value="WED42828.1"/>
    <property type="molecule type" value="Genomic_DNA"/>
</dbReference>
<protein>
    <submittedName>
        <fullName evidence="6">ABC transporter ATP-binding protein</fullName>
    </submittedName>
</protein>
<dbReference type="CDD" id="cd03220">
    <property type="entry name" value="ABC_KpsT_Wzt"/>
    <property type="match status" value="1"/>
</dbReference>
<evidence type="ECO:0000313" key="7">
    <source>
        <dbReference type="Proteomes" id="UP001222087"/>
    </source>
</evidence>
<gene>
    <name evidence="6" type="ORF">PXX05_13135</name>
</gene>
<reference evidence="6 7" key="1">
    <citation type="submission" date="2023-02" db="EMBL/GenBank/DDBJ databases">
        <title>Genome Sequence of L. cardiaca H63T.</title>
        <authorList>
            <person name="Lopez A.E."/>
            <person name="Cianciotto N.P."/>
        </authorList>
    </citation>
    <scope>NUCLEOTIDE SEQUENCE [LARGE SCALE GENOMIC DNA]</scope>
    <source>
        <strain evidence="6 7">H63</strain>
    </source>
</reference>
<dbReference type="InterPro" id="IPR017871">
    <property type="entry name" value="ABC_transporter-like_CS"/>
</dbReference>
<evidence type="ECO:0000256" key="3">
    <source>
        <dbReference type="ARBA" id="ARBA00022741"/>
    </source>
</evidence>